<evidence type="ECO:0008006" key="2">
    <source>
        <dbReference type="Google" id="ProtNLM"/>
    </source>
</evidence>
<evidence type="ECO:0000313" key="1">
    <source>
        <dbReference type="EMBL" id="KAL0333136.1"/>
    </source>
</evidence>
<sequence>MCRHLWSVISQDRASIWVDWIIHYRLRDKSIWTVNATKGAWGWKKMLTLRNILLPDIHLRVGSGDSFSLWHDPCHCLGPLILKFPRGPRLTQTAPLDTLSVVIEDGRWRWPLITDIACLEITRLLPPIHHGNDSSTWTANGGPFTNEAAYGLFRPFGPKVGSLFLGPSRFHGTALSYGLLSWGGCPPWINHGYFILMGLVLYATMGAWRHTTTSFLHVLTLDIA</sequence>
<dbReference type="EMBL" id="JACGWM010000013">
    <property type="protein sequence ID" value="KAL0333136.1"/>
    <property type="molecule type" value="Genomic_DNA"/>
</dbReference>
<protein>
    <recommendedName>
        <fullName evidence="2">Reverse transcriptase zinc-binding domain-containing protein</fullName>
    </recommendedName>
</protein>
<accession>A0AAW2MPZ8</accession>
<organism evidence="1">
    <name type="scientific">Sesamum calycinum</name>
    <dbReference type="NCBI Taxonomy" id="2727403"/>
    <lineage>
        <taxon>Eukaryota</taxon>
        <taxon>Viridiplantae</taxon>
        <taxon>Streptophyta</taxon>
        <taxon>Embryophyta</taxon>
        <taxon>Tracheophyta</taxon>
        <taxon>Spermatophyta</taxon>
        <taxon>Magnoliopsida</taxon>
        <taxon>eudicotyledons</taxon>
        <taxon>Gunneridae</taxon>
        <taxon>Pentapetalae</taxon>
        <taxon>asterids</taxon>
        <taxon>lamiids</taxon>
        <taxon>Lamiales</taxon>
        <taxon>Pedaliaceae</taxon>
        <taxon>Sesamum</taxon>
    </lineage>
</organism>
<dbReference type="AlphaFoldDB" id="A0AAW2MPZ8"/>
<name>A0AAW2MPZ8_9LAMI</name>
<gene>
    <name evidence="1" type="ORF">Scaly_2215100</name>
</gene>
<reference evidence="1" key="2">
    <citation type="journal article" date="2024" name="Plant">
        <title>Genomic evolution and insights into agronomic trait innovations of Sesamum species.</title>
        <authorList>
            <person name="Miao H."/>
            <person name="Wang L."/>
            <person name="Qu L."/>
            <person name="Liu H."/>
            <person name="Sun Y."/>
            <person name="Le M."/>
            <person name="Wang Q."/>
            <person name="Wei S."/>
            <person name="Zheng Y."/>
            <person name="Lin W."/>
            <person name="Duan Y."/>
            <person name="Cao H."/>
            <person name="Xiong S."/>
            <person name="Wang X."/>
            <person name="Wei L."/>
            <person name="Li C."/>
            <person name="Ma Q."/>
            <person name="Ju M."/>
            <person name="Zhao R."/>
            <person name="Li G."/>
            <person name="Mu C."/>
            <person name="Tian Q."/>
            <person name="Mei H."/>
            <person name="Zhang T."/>
            <person name="Gao T."/>
            <person name="Zhang H."/>
        </authorList>
    </citation>
    <scope>NUCLEOTIDE SEQUENCE</scope>
    <source>
        <strain evidence="1">KEN8</strain>
    </source>
</reference>
<comment type="caution">
    <text evidence="1">The sequence shown here is derived from an EMBL/GenBank/DDBJ whole genome shotgun (WGS) entry which is preliminary data.</text>
</comment>
<reference evidence="1" key="1">
    <citation type="submission" date="2020-06" db="EMBL/GenBank/DDBJ databases">
        <authorList>
            <person name="Li T."/>
            <person name="Hu X."/>
            <person name="Zhang T."/>
            <person name="Song X."/>
            <person name="Zhang H."/>
            <person name="Dai N."/>
            <person name="Sheng W."/>
            <person name="Hou X."/>
            <person name="Wei L."/>
        </authorList>
    </citation>
    <scope>NUCLEOTIDE SEQUENCE</scope>
    <source>
        <strain evidence="1">KEN8</strain>
        <tissue evidence="1">Leaf</tissue>
    </source>
</reference>
<proteinExistence type="predicted"/>